<dbReference type="EMBL" id="AP025591">
    <property type="protein sequence ID" value="BDG02810.1"/>
    <property type="molecule type" value="Genomic_DNA"/>
</dbReference>
<dbReference type="SUPFAM" id="SSF52540">
    <property type="entry name" value="P-loop containing nucleoside triphosphate hydrolases"/>
    <property type="match status" value="1"/>
</dbReference>
<dbReference type="InterPro" id="IPR006935">
    <property type="entry name" value="Helicase/UvrB_N"/>
</dbReference>
<evidence type="ECO:0000313" key="4">
    <source>
        <dbReference type="Proteomes" id="UP001162891"/>
    </source>
</evidence>
<dbReference type="InterPro" id="IPR001650">
    <property type="entry name" value="Helicase_C-like"/>
</dbReference>
<dbReference type="PANTHER" id="PTHR47962:SF4">
    <property type="entry name" value="HELICASE"/>
    <property type="match status" value="1"/>
</dbReference>
<dbReference type="InterPro" id="IPR052511">
    <property type="entry name" value="ATP-dep_Helicase"/>
</dbReference>
<dbReference type="CDD" id="cd18799">
    <property type="entry name" value="SF2_C_EcoAI-like"/>
    <property type="match status" value="1"/>
</dbReference>
<organism evidence="3 4">
    <name type="scientific">Anaeromyxobacter oryzae</name>
    <dbReference type="NCBI Taxonomy" id="2918170"/>
    <lineage>
        <taxon>Bacteria</taxon>
        <taxon>Pseudomonadati</taxon>
        <taxon>Myxococcota</taxon>
        <taxon>Myxococcia</taxon>
        <taxon>Myxococcales</taxon>
        <taxon>Cystobacterineae</taxon>
        <taxon>Anaeromyxobacteraceae</taxon>
        <taxon>Anaeromyxobacter</taxon>
    </lineage>
</organism>
<evidence type="ECO:0000313" key="3">
    <source>
        <dbReference type="EMBL" id="BDG02810.1"/>
    </source>
</evidence>
<reference evidence="4" key="1">
    <citation type="journal article" date="2022" name="Int. J. Syst. Evol. Microbiol.">
        <title>Anaeromyxobacter oryzae sp. nov., Anaeromyxobacter diazotrophicus sp. nov. and Anaeromyxobacter paludicola sp. nov., isolated from paddy soils.</title>
        <authorList>
            <person name="Itoh H."/>
            <person name="Xu Z."/>
            <person name="Mise K."/>
            <person name="Masuda Y."/>
            <person name="Ushijima N."/>
            <person name="Hayakawa C."/>
            <person name="Shiratori Y."/>
            <person name="Senoo K."/>
        </authorList>
    </citation>
    <scope>NUCLEOTIDE SEQUENCE [LARGE SCALE GENOMIC DNA]</scope>
    <source>
        <strain evidence="4">Red232</strain>
    </source>
</reference>
<dbReference type="InterPro" id="IPR014001">
    <property type="entry name" value="Helicase_ATP-bd"/>
</dbReference>
<evidence type="ECO:0008006" key="5">
    <source>
        <dbReference type="Google" id="ProtNLM"/>
    </source>
</evidence>
<dbReference type="PROSITE" id="PS51192">
    <property type="entry name" value="HELICASE_ATP_BIND_1"/>
    <property type="match status" value="1"/>
</dbReference>
<dbReference type="Pfam" id="PF04851">
    <property type="entry name" value="ResIII"/>
    <property type="match status" value="1"/>
</dbReference>
<feature type="domain" description="Helicase C-terminal" evidence="2">
    <location>
        <begin position="148"/>
        <end position="316"/>
    </location>
</feature>
<gene>
    <name evidence="3" type="ORF">AMOR_18060</name>
</gene>
<dbReference type="Gene3D" id="3.40.50.300">
    <property type="entry name" value="P-loop containing nucleotide triphosphate hydrolases"/>
    <property type="match status" value="2"/>
</dbReference>
<dbReference type="InterPro" id="IPR027417">
    <property type="entry name" value="P-loop_NTPase"/>
</dbReference>
<protein>
    <recommendedName>
        <fullName evidence="5">Type III restriction protein res subunit</fullName>
    </recommendedName>
</protein>
<evidence type="ECO:0000259" key="1">
    <source>
        <dbReference type="PROSITE" id="PS51192"/>
    </source>
</evidence>
<proteinExistence type="predicted"/>
<dbReference type="PROSITE" id="PS51194">
    <property type="entry name" value="HELICASE_CTER"/>
    <property type="match status" value="1"/>
</dbReference>
<dbReference type="Proteomes" id="UP001162891">
    <property type="component" value="Chromosome"/>
</dbReference>
<keyword evidence="4" id="KW-1185">Reference proteome</keyword>
<dbReference type="PANTHER" id="PTHR47962">
    <property type="entry name" value="ATP-DEPENDENT HELICASE LHR-RELATED-RELATED"/>
    <property type="match status" value="1"/>
</dbReference>
<evidence type="ECO:0000259" key="2">
    <source>
        <dbReference type="PROSITE" id="PS51194"/>
    </source>
</evidence>
<name>A0ABM7WTJ0_9BACT</name>
<feature type="domain" description="Helicase ATP-binding" evidence="1">
    <location>
        <begin position="1"/>
        <end position="95"/>
    </location>
</feature>
<dbReference type="Pfam" id="PF00271">
    <property type="entry name" value="Helicase_C"/>
    <property type="match status" value="1"/>
</dbReference>
<sequence>MPDLRVGWFVEDRSELDADVAVASVQKLSRPENLDRLAAERFDYVVVDEVHHAEAPSYRRILSRIEPEFLLGLTATPDRADEGDILGLFGDNLAFRADLGVGISANRLVPFAYFGLKDTVDYSYENIPWRNRRFDPKRLEAAVQTQERMDRLWAALGEHVGTRSLVFCCSIPHAEFAKRWLEGRGLRARAVHSEPGSDDRSRALEDLAAGRIDAVCAVDLFNEGVDVPLIDRVVMLRPTESPVVFLQQLGRGLRVAPGKDRLTVIDFVGNHRVFLDRVRTLLSFGEAQPNLRAFLEGAEPELPPGCSVDVEIEAVDLLRKLLPAGANAVERAYRELQVARGERPTIGELYRSGYSPSVLRQAHGSWFEFVRSEGHLTEEEAQVLDAGRDWFRELETTAVEKSFKMVLLEALIELEALRAGAPLEVLARRSHQILVRSAELFRDIEDVRELPDPRRPDERTWTGYWRRNPVKAWAGTPAAPKRWFAVDGDRLVPRLPVPDALDEVFVEMARELVDYRLAQYRRRFEPEARGEAFVAKVFWNQRDPILKVPPRTKRPDLPLGDIDVRLPSGAFWRFRFAQIACNVAHRVGSARNELPDLLRSWFGRARGVQVRRSKSGSSARRMAGLWSRSAR</sequence>
<dbReference type="SMART" id="SM00490">
    <property type="entry name" value="HELICc"/>
    <property type="match status" value="1"/>
</dbReference>
<accession>A0ABM7WTJ0</accession>